<dbReference type="InterPro" id="IPR024419">
    <property type="entry name" value="YvrJ"/>
</dbReference>
<dbReference type="EMBL" id="CP080764">
    <property type="protein sequence ID" value="QYY44359.1"/>
    <property type="molecule type" value="Genomic_DNA"/>
</dbReference>
<gene>
    <name evidence="1" type="ORF">K3F53_09425</name>
</gene>
<organism evidence="1 2">
    <name type="scientific">Aneurinibacillus thermoaerophilus</name>
    <dbReference type="NCBI Taxonomy" id="143495"/>
    <lineage>
        <taxon>Bacteria</taxon>
        <taxon>Bacillati</taxon>
        <taxon>Bacillota</taxon>
        <taxon>Bacilli</taxon>
        <taxon>Bacillales</taxon>
        <taxon>Paenibacillaceae</taxon>
        <taxon>Aneurinibacillus group</taxon>
        <taxon>Aneurinibacillus</taxon>
    </lineage>
</organism>
<dbReference type="Proteomes" id="UP000826616">
    <property type="component" value="Chromosome"/>
</dbReference>
<accession>A0ABX8YGM0</accession>
<reference evidence="1 2" key="1">
    <citation type="submission" date="2021-08" db="EMBL/GenBank/DDBJ databases">
        <title>Complete genome sequence of the strain Aneurinibacillus thermoaerophilus CCM 8960.</title>
        <authorList>
            <person name="Musilova J."/>
            <person name="Kourilova X."/>
            <person name="Pernicova I."/>
            <person name="Bezdicek M."/>
            <person name="Lengerova M."/>
            <person name="Obruca S."/>
            <person name="Sedlar K."/>
        </authorList>
    </citation>
    <scope>NUCLEOTIDE SEQUENCE [LARGE SCALE GENOMIC DNA]</scope>
    <source>
        <strain evidence="1 2">CCM 8960</strain>
    </source>
</reference>
<protein>
    <submittedName>
        <fullName evidence="1">YvrJ family protein</fullName>
    </submittedName>
</protein>
<evidence type="ECO:0000313" key="2">
    <source>
        <dbReference type="Proteomes" id="UP000826616"/>
    </source>
</evidence>
<dbReference type="RefSeq" id="WP_139184939.1">
    <property type="nucleotide sequence ID" value="NZ_CP080764.1"/>
</dbReference>
<keyword evidence="2" id="KW-1185">Reference proteome</keyword>
<sequence>MEPSEWINFIRQVGFPIAVTFYVLLRLEKSFQQLSENVQDMIDEMRKR</sequence>
<dbReference type="GeneID" id="97141587"/>
<proteinExistence type="predicted"/>
<evidence type="ECO:0000313" key="1">
    <source>
        <dbReference type="EMBL" id="QYY44359.1"/>
    </source>
</evidence>
<name>A0ABX8YGM0_ANETH</name>
<dbReference type="Pfam" id="PF12841">
    <property type="entry name" value="YvrJ"/>
    <property type="match status" value="1"/>
</dbReference>